<feature type="signal peptide" evidence="2">
    <location>
        <begin position="1"/>
        <end position="22"/>
    </location>
</feature>
<name>A0A2D2ATX1_9CAUL</name>
<evidence type="ECO:0008006" key="5">
    <source>
        <dbReference type="Google" id="ProtNLM"/>
    </source>
</evidence>
<evidence type="ECO:0000256" key="2">
    <source>
        <dbReference type="SAM" id="SignalP"/>
    </source>
</evidence>
<dbReference type="OrthoDB" id="140419at2"/>
<keyword evidence="1" id="KW-0175">Coiled coil</keyword>
<evidence type="ECO:0000256" key="1">
    <source>
        <dbReference type="SAM" id="Coils"/>
    </source>
</evidence>
<reference evidence="3 4" key="1">
    <citation type="submission" date="2017-10" db="EMBL/GenBank/DDBJ databases">
        <title>Genome sequence of Caulobacter mirabilis FWC38.</title>
        <authorList>
            <person name="Fiebig A."/>
            <person name="Crosson S."/>
        </authorList>
    </citation>
    <scope>NUCLEOTIDE SEQUENCE [LARGE SCALE GENOMIC DNA]</scope>
    <source>
        <strain evidence="3 4">FWC 38</strain>
    </source>
</reference>
<sequence>MIRRLAVSLFAAASVLATPVLAKSSLDPIAEQYVKLSLRIGEHEEGYIDAFYGPAEWQAAAKGDKTPLPKLQAEVAALEAALAAAGKQTDPMEARRAEFLRGQLKAAETRLRMMQGEKLSFEDEAEGLFGVRPKLKPLASYDPVLADIEKLVPGDGPLWQRVDSFNERFVIPADKLRPVFDAAIAECRKRTVAHIKLPANERFTLEFVTGKSWSGYNWYKGDAHSLIQVNTDLPVRLSRAVDLGCHEGYPGHHVYNLLLEEHLSKGKGWVEFTVYPLYSPQSLLAEGSANYGIDLAFPGEERLTFETSVLYPLAGLDAQDAGRFLGLLEAQKKLAGSRFTIAAEYLSGRIDREAAIALTQKYGLVSRKRAEQTVSFSEQYRSYVINYGLGQDMVREHVERAGPSQAARWKRMEHLLSEPTVPADLAQ</sequence>
<feature type="coiled-coil region" evidence="1">
    <location>
        <begin position="68"/>
        <end position="124"/>
    </location>
</feature>
<evidence type="ECO:0000313" key="3">
    <source>
        <dbReference type="EMBL" id="ATQ41446.1"/>
    </source>
</evidence>
<dbReference type="AlphaFoldDB" id="A0A2D2ATX1"/>
<feature type="chain" id="PRO_5013823832" description="DUF885 domain-containing protein" evidence="2">
    <location>
        <begin position="23"/>
        <end position="427"/>
    </location>
</feature>
<dbReference type="KEGG" id="cmb:CSW64_02950"/>
<accession>A0A2D2ATX1</accession>
<evidence type="ECO:0000313" key="4">
    <source>
        <dbReference type="Proteomes" id="UP000228945"/>
    </source>
</evidence>
<protein>
    <recommendedName>
        <fullName evidence="5">DUF885 domain-containing protein</fullName>
    </recommendedName>
</protein>
<keyword evidence="2" id="KW-0732">Signal</keyword>
<proteinExistence type="predicted"/>
<keyword evidence="4" id="KW-1185">Reference proteome</keyword>
<dbReference type="EMBL" id="CP024201">
    <property type="protein sequence ID" value="ATQ41446.1"/>
    <property type="molecule type" value="Genomic_DNA"/>
</dbReference>
<dbReference type="RefSeq" id="WP_099620702.1">
    <property type="nucleotide sequence ID" value="NZ_CP024201.1"/>
</dbReference>
<organism evidence="3 4">
    <name type="scientific">Caulobacter mirabilis</name>
    <dbReference type="NCBI Taxonomy" id="69666"/>
    <lineage>
        <taxon>Bacteria</taxon>
        <taxon>Pseudomonadati</taxon>
        <taxon>Pseudomonadota</taxon>
        <taxon>Alphaproteobacteria</taxon>
        <taxon>Caulobacterales</taxon>
        <taxon>Caulobacteraceae</taxon>
        <taxon>Caulobacter</taxon>
    </lineage>
</organism>
<gene>
    <name evidence="3" type="ORF">CSW64_02950</name>
</gene>
<dbReference type="Proteomes" id="UP000228945">
    <property type="component" value="Chromosome"/>
</dbReference>